<evidence type="ECO:0000313" key="14">
    <source>
        <dbReference type="EMBL" id="SHE45083.1"/>
    </source>
</evidence>
<dbReference type="InterPro" id="IPR033888">
    <property type="entry name" value="DHOD_1B"/>
</dbReference>
<dbReference type="PANTHER" id="PTHR48109:SF1">
    <property type="entry name" value="DIHYDROOROTATE DEHYDROGENASE (FUMARATE)"/>
    <property type="match status" value="1"/>
</dbReference>
<feature type="binding site" evidence="12">
    <location>
        <begin position="69"/>
        <end position="73"/>
    </location>
    <ligand>
        <name>substrate</name>
    </ligand>
</feature>
<evidence type="ECO:0000256" key="7">
    <source>
        <dbReference type="ARBA" id="ARBA00022643"/>
    </source>
</evidence>
<dbReference type="Pfam" id="PF01180">
    <property type="entry name" value="DHO_dh"/>
    <property type="match status" value="1"/>
</dbReference>
<feature type="binding site" evidence="12">
    <location>
        <begin position="45"/>
        <end position="46"/>
    </location>
    <ligand>
        <name>FMN</name>
        <dbReference type="ChEBI" id="CHEBI:58210"/>
    </ligand>
</feature>
<dbReference type="PANTHER" id="PTHR48109">
    <property type="entry name" value="DIHYDROOROTATE DEHYDROGENASE (QUINONE), MITOCHONDRIAL-RELATED"/>
    <property type="match status" value="1"/>
</dbReference>
<dbReference type="EC" id="1.3.-.-" evidence="12"/>
<gene>
    <name evidence="12" type="primary">pyrD</name>
    <name evidence="14" type="ORF">SAMN02746064_00528</name>
</gene>
<proteinExistence type="inferred from homology"/>
<dbReference type="InterPro" id="IPR049622">
    <property type="entry name" value="Dihydroorotate_DH_I"/>
</dbReference>
<dbReference type="InterPro" id="IPR050074">
    <property type="entry name" value="DHO_dehydrogenase"/>
</dbReference>
<feature type="binding site" evidence="12">
    <location>
        <position position="164"/>
    </location>
    <ligand>
        <name>FMN</name>
        <dbReference type="ChEBI" id="CHEBI:58210"/>
    </ligand>
</feature>
<evidence type="ECO:0000313" key="15">
    <source>
        <dbReference type="Proteomes" id="UP000184251"/>
    </source>
</evidence>
<feature type="binding site" evidence="12">
    <location>
        <position position="99"/>
    </location>
    <ligand>
        <name>FMN</name>
        <dbReference type="ChEBI" id="CHEBI:58210"/>
    </ligand>
</feature>
<keyword evidence="7 12" id="KW-0288">FMN</keyword>
<dbReference type="RefSeq" id="WP_073269520.1">
    <property type="nucleotide sequence ID" value="NZ_FQTU01000002.1"/>
</dbReference>
<dbReference type="STRING" id="1120975.SAMN02746064_00528"/>
<dbReference type="OrthoDB" id="9794954at2"/>
<comment type="function">
    <text evidence="1">Catalyzes the conversion of dihydroorotate to orotate with NAD(+) as electron acceptor.</text>
</comment>
<keyword evidence="10" id="KW-0520">NAD</keyword>
<dbReference type="Gene3D" id="3.20.20.70">
    <property type="entry name" value="Aldolase class I"/>
    <property type="match status" value="1"/>
</dbReference>
<dbReference type="GO" id="GO:0005737">
    <property type="term" value="C:cytoplasm"/>
    <property type="evidence" value="ECO:0007669"/>
    <property type="project" value="UniProtKB-SubCell"/>
</dbReference>
<feature type="binding site" evidence="12">
    <location>
        <position position="21"/>
    </location>
    <ligand>
        <name>FMN</name>
        <dbReference type="ChEBI" id="CHEBI:58210"/>
    </ligand>
</feature>
<evidence type="ECO:0000256" key="11">
    <source>
        <dbReference type="ARBA" id="ARBA00048996"/>
    </source>
</evidence>
<comment type="similarity">
    <text evidence="4 12">Belongs to the dihydroorotate dehydrogenase family. Type 1 subfamily.</text>
</comment>
<dbReference type="NCBIfam" id="NF005574">
    <property type="entry name" value="PRK07259.1"/>
    <property type="match status" value="1"/>
</dbReference>
<evidence type="ECO:0000256" key="6">
    <source>
        <dbReference type="ARBA" id="ARBA00022630"/>
    </source>
</evidence>
<comment type="subcellular location">
    <subcellularLocation>
        <location evidence="2 12">Cytoplasm</location>
    </subcellularLocation>
</comment>
<feature type="binding site" evidence="12">
    <location>
        <position position="45"/>
    </location>
    <ligand>
        <name>substrate</name>
    </ligand>
</feature>
<comment type="catalytic activity">
    <reaction evidence="12">
        <text>(S)-dihydroorotate + A = orotate + AH2</text>
        <dbReference type="Rhea" id="RHEA:18073"/>
        <dbReference type="ChEBI" id="CHEBI:13193"/>
        <dbReference type="ChEBI" id="CHEBI:17499"/>
        <dbReference type="ChEBI" id="CHEBI:30839"/>
        <dbReference type="ChEBI" id="CHEBI:30864"/>
    </reaction>
</comment>
<dbReference type="CDD" id="cd04740">
    <property type="entry name" value="DHOD_1B_like"/>
    <property type="match status" value="1"/>
</dbReference>
<dbReference type="GO" id="GO:0044205">
    <property type="term" value="P:'de novo' UMP biosynthetic process"/>
    <property type="evidence" value="ECO:0007669"/>
    <property type="project" value="UniProtKB-UniRule"/>
</dbReference>
<dbReference type="NCBIfam" id="TIGR01037">
    <property type="entry name" value="pyrD_sub1_fam"/>
    <property type="match status" value="1"/>
</dbReference>
<feature type="binding site" evidence="12">
    <location>
        <position position="190"/>
    </location>
    <ligand>
        <name>FMN</name>
        <dbReference type="ChEBI" id="CHEBI:58210"/>
    </ligand>
</feature>
<dbReference type="FunFam" id="3.20.20.70:FF:000027">
    <property type="entry name" value="Dihydropyrimidine dehydrogenase [NADP(+)]"/>
    <property type="match status" value="1"/>
</dbReference>
<feature type="binding site" evidence="12">
    <location>
        <begin position="264"/>
        <end position="265"/>
    </location>
    <ligand>
        <name>FMN</name>
        <dbReference type="ChEBI" id="CHEBI:58210"/>
    </ligand>
</feature>
<dbReference type="Proteomes" id="UP000184251">
    <property type="component" value="Unassembled WGS sequence"/>
</dbReference>
<reference evidence="14 15" key="1">
    <citation type="submission" date="2016-11" db="EMBL/GenBank/DDBJ databases">
        <authorList>
            <person name="Jaros S."/>
            <person name="Januszkiewicz K."/>
            <person name="Wedrychowicz H."/>
        </authorList>
    </citation>
    <scope>NUCLEOTIDE SEQUENCE [LARGE SCALE GENOMIC DNA]</scope>
    <source>
        <strain evidence="14 15">DSM 14828</strain>
    </source>
</reference>
<dbReference type="GO" id="GO:0006207">
    <property type="term" value="P:'de novo' pyrimidine nucleobase biosynthetic process"/>
    <property type="evidence" value="ECO:0007669"/>
    <property type="project" value="InterPro"/>
</dbReference>
<dbReference type="InterPro" id="IPR012135">
    <property type="entry name" value="Dihydroorotate_DH_1_2"/>
</dbReference>
<evidence type="ECO:0000256" key="4">
    <source>
        <dbReference type="ARBA" id="ARBA00008008"/>
    </source>
</evidence>
<dbReference type="AlphaFoldDB" id="A0A1M4TKQ8"/>
<dbReference type="HAMAP" id="MF_00224">
    <property type="entry name" value="DHO_dh_type1"/>
    <property type="match status" value="1"/>
</dbReference>
<dbReference type="PROSITE" id="PS00912">
    <property type="entry name" value="DHODEHASE_2"/>
    <property type="match status" value="1"/>
</dbReference>
<feature type="binding site" evidence="12">
    <location>
        <position position="216"/>
    </location>
    <ligand>
        <name>FMN</name>
        <dbReference type="ChEBI" id="CHEBI:58210"/>
    </ligand>
</feature>
<evidence type="ECO:0000256" key="1">
    <source>
        <dbReference type="ARBA" id="ARBA00003616"/>
    </source>
</evidence>
<feature type="domain" description="Dihydroorotate dehydrogenase catalytic" evidence="13">
    <location>
        <begin position="4"/>
        <end position="283"/>
    </location>
</feature>
<keyword evidence="9 12" id="KW-0560">Oxidoreductase</keyword>
<feature type="binding site" evidence="12">
    <location>
        <begin position="242"/>
        <end position="243"/>
    </location>
    <ligand>
        <name>FMN</name>
        <dbReference type="ChEBI" id="CHEBI:58210"/>
    </ligand>
</feature>
<feature type="binding site" evidence="12">
    <location>
        <begin position="191"/>
        <end position="192"/>
    </location>
    <ligand>
        <name>substrate</name>
    </ligand>
</feature>
<dbReference type="PIRSF" id="PIRSF000164">
    <property type="entry name" value="DHO_oxidase"/>
    <property type="match status" value="1"/>
</dbReference>
<sequence length="300" mass="31967">MSRLVTKLVDYEMKNPVIAASGTYGYGEDYKDYYDPSVLGGISSKGLTLNPKPGNNGIRLWETPSGLLNSIGLENPGVKAFVENSISKMKAIDSMLIVNLGGDNLEEYLEGASILNGYPIDFIELNISCPNVKAGGMAFGMQCDSAGFITREIKKISKHPVMVKLSPNAPSVSDIAISCQENGADAVSLVNTFQGMAIDIRNKRAVFSNMYAGLSGPAIKPIALRMVHQTAKAVSIPVVGLGGISSWQDAVEFIMAGATAIQIGTGNFPNPNLGKEIVEGLEKYCEDNGLKNISEIRGII</sequence>
<organism evidence="14 15">
    <name type="scientific">Alkalibacter saccharofermentans DSM 14828</name>
    <dbReference type="NCBI Taxonomy" id="1120975"/>
    <lineage>
        <taxon>Bacteria</taxon>
        <taxon>Bacillati</taxon>
        <taxon>Bacillota</taxon>
        <taxon>Clostridia</taxon>
        <taxon>Eubacteriales</taxon>
        <taxon>Eubacteriaceae</taxon>
        <taxon>Alkalibacter</taxon>
    </lineage>
</organism>
<evidence type="ECO:0000256" key="12">
    <source>
        <dbReference type="HAMAP-Rule" id="MF_00224"/>
    </source>
</evidence>
<dbReference type="InterPro" id="IPR013785">
    <property type="entry name" value="Aldolase_TIM"/>
</dbReference>
<keyword evidence="6 12" id="KW-0285">Flavoprotein</keyword>
<evidence type="ECO:0000256" key="10">
    <source>
        <dbReference type="ARBA" id="ARBA00023027"/>
    </source>
</evidence>
<protein>
    <recommendedName>
        <fullName evidence="12">Dihydroorotate dehydrogenase</fullName>
        <shortName evidence="12">DHOD</shortName>
        <shortName evidence="12">DHODase</shortName>
        <shortName evidence="12">DHOdehase</shortName>
        <ecNumber evidence="12">1.3.-.-</ecNumber>
    </recommendedName>
</protein>
<evidence type="ECO:0000256" key="8">
    <source>
        <dbReference type="ARBA" id="ARBA00022975"/>
    </source>
</evidence>
<comment type="pathway">
    <text evidence="3">Pyrimidine metabolism; UMP biosynthesis via de novo pathway; orotate from (S)-dihydroorotate (NAD(+) route): step 1/1.</text>
</comment>
<dbReference type="InterPro" id="IPR001295">
    <property type="entry name" value="Dihydroorotate_DH_CS"/>
</dbReference>
<feature type="active site" description="Nucleophile" evidence="12">
    <location>
        <position position="129"/>
    </location>
</feature>
<keyword evidence="15" id="KW-1185">Reference proteome</keyword>
<dbReference type="SUPFAM" id="SSF51395">
    <property type="entry name" value="FMN-linked oxidoreductases"/>
    <property type="match status" value="1"/>
</dbReference>
<comment type="catalytic activity">
    <reaction evidence="11">
        <text>(S)-dihydroorotate + NAD(+) = orotate + NADH + H(+)</text>
        <dbReference type="Rhea" id="RHEA:13513"/>
        <dbReference type="ChEBI" id="CHEBI:15378"/>
        <dbReference type="ChEBI" id="CHEBI:30839"/>
        <dbReference type="ChEBI" id="CHEBI:30864"/>
        <dbReference type="ChEBI" id="CHEBI:57540"/>
        <dbReference type="ChEBI" id="CHEBI:57945"/>
        <dbReference type="EC" id="1.3.1.14"/>
    </reaction>
</comment>
<evidence type="ECO:0000256" key="3">
    <source>
        <dbReference type="ARBA" id="ARBA00004715"/>
    </source>
</evidence>
<evidence type="ECO:0000259" key="13">
    <source>
        <dbReference type="Pfam" id="PF01180"/>
    </source>
</evidence>
<dbReference type="InterPro" id="IPR005720">
    <property type="entry name" value="Dihydroorotate_DH_cat"/>
</dbReference>
<comment type="cofactor">
    <cofactor evidence="12">
        <name>FMN</name>
        <dbReference type="ChEBI" id="CHEBI:58210"/>
    </cofactor>
    <text evidence="12">Binds 1 FMN per subunit.</text>
</comment>
<keyword evidence="8 12" id="KW-0665">Pyrimidine biosynthesis</keyword>
<feature type="binding site" evidence="12">
    <location>
        <position position="126"/>
    </location>
    <ligand>
        <name>FMN</name>
        <dbReference type="ChEBI" id="CHEBI:58210"/>
    </ligand>
</feature>
<evidence type="ECO:0000256" key="5">
    <source>
        <dbReference type="ARBA" id="ARBA00022490"/>
    </source>
</evidence>
<evidence type="ECO:0000256" key="2">
    <source>
        <dbReference type="ARBA" id="ARBA00004496"/>
    </source>
</evidence>
<name>A0A1M4TKQ8_9FIRM</name>
<evidence type="ECO:0000256" key="9">
    <source>
        <dbReference type="ARBA" id="ARBA00023002"/>
    </source>
</evidence>
<feature type="binding site" evidence="12">
    <location>
        <position position="126"/>
    </location>
    <ligand>
        <name>substrate</name>
    </ligand>
</feature>
<dbReference type="EMBL" id="FQTU01000002">
    <property type="protein sequence ID" value="SHE45083.1"/>
    <property type="molecule type" value="Genomic_DNA"/>
</dbReference>
<dbReference type="UniPathway" id="UPA00070"/>
<dbReference type="GO" id="GO:0004589">
    <property type="term" value="F:dihydroorotate dehydrogenase (NAD+) activity"/>
    <property type="evidence" value="ECO:0007669"/>
    <property type="project" value="UniProtKB-EC"/>
</dbReference>
<accession>A0A1M4TKQ8</accession>
<dbReference type="InterPro" id="IPR024920">
    <property type="entry name" value="Dihydroorotate_DH_1"/>
</dbReference>
<keyword evidence="5 12" id="KW-0963">Cytoplasm</keyword>